<dbReference type="GO" id="GO:0005524">
    <property type="term" value="F:ATP binding"/>
    <property type="evidence" value="ECO:0007669"/>
    <property type="project" value="UniProtKB-KW"/>
</dbReference>
<evidence type="ECO:0000313" key="2">
    <source>
        <dbReference type="Proteomes" id="UP001165405"/>
    </source>
</evidence>
<dbReference type="Proteomes" id="UP001165405">
    <property type="component" value="Unassembled WGS sequence"/>
</dbReference>
<dbReference type="SUPFAM" id="SSF52540">
    <property type="entry name" value="P-loop containing nucleoside triphosphate hydrolases"/>
    <property type="match status" value="1"/>
</dbReference>
<keyword evidence="1" id="KW-0067">ATP-binding</keyword>
<sequence>MTAVPDEPLLVLVGGVPGAGKSTLLARVADDHPGARVLDPDPYRRRLAALLPGVPYRFCRPVVHTRHAVTTLGAVLRGPAASPEGVILVHDPATRPGRREALARLARSCGWRPVLVVVDVPRQAALDGQSERGRVVRPRSFARHWERWAAQRSELAAAATRRRPLGSWAEVHVVDRTTALPAVRGLLGRRSGDLRGAAVGPDGGARFVRGQGPGRGHEPVRACSRTASATASATRWSNTPGMM</sequence>
<dbReference type="InterPro" id="IPR027417">
    <property type="entry name" value="P-loop_NTPase"/>
</dbReference>
<comment type="caution">
    <text evidence="1">The sequence shown here is derived from an EMBL/GenBank/DDBJ whole genome shotgun (WGS) entry which is preliminary data.</text>
</comment>
<proteinExistence type="predicted"/>
<dbReference type="AlphaFoldDB" id="A0AA41QCB7"/>
<protein>
    <submittedName>
        <fullName evidence="1">ATP-binding protein</fullName>
    </submittedName>
</protein>
<evidence type="ECO:0000313" key="1">
    <source>
        <dbReference type="EMBL" id="MCF4120813.1"/>
    </source>
</evidence>
<dbReference type="EMBL" id="JAKGSG010000025">
    <property type="protein sequence ID" value="MCF4120813.1"/>
    <property type="molecule type" value="Genomic_DNA"/>
</dbReference>
<dbReference type="RefSeq" id="WP_236088588.1">
    <property type="nucleotide sequence ID" value="NZ_JAKGSG010000025.1"/>
</dbReference>
<keyword evidence="1" id="KW-0547">Nucleotide-binding</keyword>
<dbReference type="Pfam" id="PF13671">
    <property type="entry name" value="AAA_33"/>
    <property type="match status" value="1"/>
</dbReference>
<reference evidence="1" key="1">
    <citation type="submission" date="2022-01" db="EMBL/GenBank/DDBJ databases">
        <title>Antribacter sp. nov., isolated from Guizhou of China.</title>
        <authorList>
            <person name="Chengliang C."/>
            <person name="Ya Z."/>
        </authorList>
    </citation>
    <scope>NUCLEOTIDE SEQUENCE</scope>
    <source>
        <strain evidence="1">KLBMP 9083</strain>
    </source>
</reference>
<gene>
    <name evidence="1" type="ORF">L1785_07460</name>
</gene>
<keyword evidence="2" id="KW-1185">Reference proteome</keyword>
<name>A0AA41QCB7_9MICO</name>
<accession>A0AA41QCB7</accession>
<dbReference type="Gene3D" id="3.40.50.300">
    <property type="entry name" value="P-loop containing nucleotide triphosphate hydrolases"/>
    <property type="match status" value="1"/>
</dbReference>
<organism evidence="1 2">
    <name type="scientific">Antribacter soli</name>
    <dbReference type="NCBI Taxonomy" id="2910976"/>
    <lineage>
        <taxon>Bacteria</taxon>
        <taxon>Bacillati</taxon>
        <taxon>Actinomycetota</taxon>
        <taxon>Actinomycetes</taxon>
        <taxon>Micrococcales</taxon>
        <taxon>Promicromonosporaceae</taxon>
        <taxon>Antribacter</taxon>
    </lineage>
</organism>